<dbReference type="InterPro" id="IPR039556">
    <property type="entry name" value="ICL/PEPM"/>
</dbReference>
<dbReference type="GO" id="GO:0016020">
    <property type="term" value="C:membrane"/>
    <property type="evidence" value="ECO:0007669"/>
    <property type="project" value="UniProtKB-SubCell"/>
</dbReference>
<dbReference type="AlphaFoldDB" id="A0A395M5I7"/>
<feature type="transmembrane region" description="Helical" evidence="7">
    <location>
        <begin position="443"/>
        <end position="467"/>
    </location>
</feature>
<dbReference type="Gene3D" id="3.20.20.60">
    <property type="entry name" value="Phosphoenolpyruvate-binding domains"/>
    <property type="match status" value="1"/>
</dbReference>
<dbReference type="EMBL" id="PXXK01000637">
    <property type="protein sequence ID" value="RFN43154.1"/>
    <property type="molecule type" value="Genomic_DNA"/>
</dbReference>
<keyword evidence="6" id="KW-0325">Glycoprotein</keyword>
<evidence type="ECO:0000313" key="9">
    <source>
        <dbReference type="Proteomes" id="UP000265631"/>
    </source>
</evidence>
<organism evidence="8 9">
    <name type="scientific">Fusarium flagelliforme</name>
    <dbReference type="NCBI Taxonomy" id="2675880"/>
    <lineage>
        <taxon>Eukaryota</taxon>
        <taxon>Fungi</taxon>
        <taxon>Dikarya</taxon>
        <taxon>Ascomycota</taxon>
        <taxon>Pezizomycotina</taxon>
        <taxon>Sordariomycetes</taxon>
        <taxon>Hypocreomycetidae</taxon>
        <taxon>Hypocreales</taxon>
        <taxon>Nectriaceae</taxon>
        <taxon>Fusarium</taxon>
        <taxon>Fusarium incarnatum-equiseti species complex</taxon>
    </lineage>
</organism>
<comment type="caution">
    <text evidence="8">The sequence shown here is derived from an EMBL/GenBank/DDBJ whole genome shotgun (WGS) entry which is preliminary data.</text>
</comment>
<keyword evidence="2" id="KW-0813">Transport</keyword>
<evidence type="ECO:0000256" key="2">
    <source>
        <dbReference type="ARBA" id="ARBA00022448"/>
    </source>
</evidence>
<protein>
    <submittedName>
        <fullName evidence="8">Retrograde regulation protein 2</fullName>
    </submittedName>
</protein>
<feature type="transmembrane region" description="Helical" evidence="7">
    <location>
        <begin position="604"/>
        <end position="623"/>
    </location>
</feature>
<feature type="transmembrane region" description="Helical" evidence="7">
    <location>
        <begin position="699"/>
        <end position="718"/>
    </location>
</feature>
<name>A0A395M5I7_9HYPO</name>
<evidence type="ECO:0000256" key="3">
    <source>
        <dbReference type="ARBA" id="ARBA00022692"/>
    </source>
</evidence>
<evidence type="ECO:0000256" key="6">
    <source>
        <dbReference type="ARBA" id="ARBA00023180"/>
    </source>
</evidence>
<feature type="transmembrane region" description="Helical" evidence="7">
    <location>
        <begin position="473"/>
        <end position="491"/>
    </location>
</feature>
<gene>
    <name evidence="8" type="ORF">FIE12Z_12605</name>
</gene>
<feature type="transmembrane region" description="Helical" evidence="7">
    <location>
        <begin position="503"/>
        <end position="524"/>
    </location>
</feature>
<dbReference type="SUPFAM" id="SSF103473">
    <property type="entry name" value="MFS general substrate transporter"/>
    <property type="match status" value="1"/>
</dbReference>
<evidence type="ECO:0000256" key="5">
    <source>
        <dbReference type="ARBA" id="ARBA00023136"/>
    </source>
</evidence>
<keyword evidence="4 7" id="KW-1133">Transmembrane helix</keyword>
<feature type="transmembrane region" description="Helical" evidence="7">
    <location>
        <begin position="757"/>
        <end position="783"/>
    </location>
</feature>
<feature type="transmembrane region" description="Helical" evidence="7">
    <location>
        <begin position="643"/>
        <end position="660"/>
    </location>
</feature>
<dbReference type="SUPFAM" id="SSF51621">
    <property type="entry name" value="Phosphoenolpyruvate/pyruvate domain"/>
    <property type="match status" value="1"/>
</dbReference>
<dbReference type="Gene3D" id="1.20.1250.20">
    <property type="entry name" value="MFS general substrate transporter like domains"/>
    <property type="match status" value="2"/>
</dbReference>
<dbReference type="InterPro" id="IPR040442">
    <property type="entry name" value="Pyrv_kinase-like_dom_sf"/>
</dbReference>
<feature type="transmembrane region" description="Helical" evidence="7">
    <location>
        <begin position="730"/>
        <end position="751"/>
    </location>
</feature>
<dbReference type="Pfam" id="PF07690">
    <property type="entry name" value="MFS_1"/>
    <property type="match status" value="1"/>
</dbReference>
<evidence type="ECO:0000256" key="4">
    <source>
        <dbReference type="ARBA" id="ARBA00022989"/>
    </source>
</evidence>
<feature type="transmembrane region" description="Helical" evidence="7">
    <location>
        <begin position="667"/>
        <end position="687"/>
    </location>
</feature>
<evidence type="ECO:0000313" key="8">
    <source>
        <dbReference type="EMBL" id="RFN43154.1"/>
    </source>
</evidence>
<dbReference type="GO" id="GO:0003824">
    <property type="term" value="F:catalytic activity"/>
    <property type="evidence" value="ECO:0007669"/>
    <property type="project" value="InterPro"/>
</dbReference>
<accession>A0A395M5I7</accession>
<dbReference type="CDD" id="cd00377">
    <property type="entry name" value="ICL_PEPM"/>
    <property type="match status" value="1"/>
</dbReference>
<evidence type="ECO:0000256" key="7">
    <source>
        <dbReference type="SAM" id="Phobius"/>
    </source>
</evidence>
<dbReference type="InterPro" id="IPR036259">
    <property type="entry name" value="MFS_trans_sf"/>
</dbReference>
<dbReference type="Proteomes" id="UP000265631">
    <property type="component" value="Unassembled WGS sequence"/>
</dbReference>
<sequence length="819" mass="89638">MPSVESLKKAIANGGQNQIPNSPYPLERGAKYSETATRLRKMMVEAHLDTTKIVQHPIAWDGLTARLVEEAGFQMVFLGGYAVSASHGLADAGYLGFSEMVHRTMEVCRVVDVPVMVDGDTGYGNEVNVRRTVQGYAKAGAAGIMIEDQVSPKRCGHTKDKKVVSFDDAVSRIRAAVAARNEGVDIFILARTDAHIISYDEAIRRAKAFYAEGADAVVIEAITSVEEMKQSRLDLGPEIPSVVNVIEGGKTPSLSYKDLASLGYCSVAYPLTLLAAGIKSMRAALEDISKQEEVPQMIMPFEDVCSAVGFQEYWDLSDKYTASSAQFLFNLANTTMTDTKMADSQHLEAAEGKVSEDNTIVVSEKMSSQVKKKLDRHLLPLICVLYVLSYLDRGNIGNAKTAGAQDDLGLSDSQWTWVLNSFYICYTVFEWTTLLWKLLPAHIYVASLCLLWGVVATCTGTVTNLAGLCACRAALGILEAAFGAGAPYYLSLFYQRHELGLRVSILVGMSPLANCFAASLAYGISQINSHVEPWRLILLIEGAPAIIVAPFVYFFLADSTQTARYLSPSEKEAAVARLGTRDTTSKEKLNWKQATASLRDYKTYFHATIHFCCNYSFAGLANFLPTIVQSLGYSSIKAQGLTAPPYLVSFILCVCVAFFSDRFGNRGFIIAGCSAMAGIGYLLLAIIEDMSKSHLRYLGIWFAVLGVFPCLTLNMTWLLNNQGGETKRGIGLAVLAILGQCSSFLSSAVYPKTDAPYFVKGCAIGCGLTFMITILSLTLHFLLARENRRRDRENGPVEDHEQIDVTQLGDSHPKFRYFT</sequence>
<dbReference type="Pfam" id="PF13714">
    <property type="entry name" value="PEP_mutase"/>
    <property type="match status" value="1"/>
</dbReference>
<evidence type="ECO:0000256" key="1">
    <source>
        <dbReference type="ARBA" id="ARBA00004141"/>
    </source>
</evidence>
<dbReference type="PANTHER" id="PTHR43791">
    <property type="entry name" value="PERMEASE-RELATED"/>
    <property type="match status" value="1"/>
</dbReference>
<feature type="transmembrane region" description="Helical" evidence="7">
    <location>
        <begin position="417"/>
        <end position="436"/>
    </location>
</feature>
<dbReference type="InterPro" id="IPR015813">
    <property type="entry name" value="Pyrv/PenolPyrv_kinase-like_dom"/>
</dbReference>
<dbReference type="FunFam" id="1.20.1250.20:FF:000013">
    <property type="entry name" value="MFS general substrate transporter"/>
    <property type="match status" value="1"/>
</dbReference>
<comment type="subcellular location">
    <subcellularLocation>
        <location evidence="1">Membrane</location>
        <topology evidence="1">Multi-pass membrane protein</topology>
    </subcellularLocation>
</comment>
<keyword evidence="3 7" id="KW-0812">Transmembrane</keyword>
<reference evidence="8 9" key="1">
    <citation type="journal article" date="2018" name="PLoS Pathog.">
        <title>Evolution of structural diversity of trichothecenes, a family of toxins produced by plant pathogenic and entomopathogenic fungi.</title>
        <authorList>
            <person name="Proctor R.H."/>
            <person name="McCormick S.P."/>
            <person name="Kim H.S."/>
            <person name="Cardoza R.E."/>
            <person name="Stanley A.M."/>
            <person name="Lindo L."/>
            <person name="Kelly A."/>
            <person name="Brown D.W."/>
            <person name="Lee T."/>
            <person name="Vaughan M.M."/>
            <person name="Alexander N.J."/>
            <person name="Busman M."/>
            <person name="Gutierrez S."/>
        </authorList>
    </citation>
    <scope>NUCLEOTIDE SEQUENCE [LARGE SCALE GENOMIC DNA]</scope>
    <source>
        <strain evidence="8 9">NRRL 13405</strain>
    </source>
</reference>
<proteinExistence type="predicted"/>
<dbReference type="GO" id="GO:0022857">
    <property type="term" value="F:transmembrane transporter activity"/>
    <property type="evidence" value="ECO:0007669"/>
    <property type="project" value="InterPro"/>
</dbReference>
<dbReference type="PANTHER" id="PTHR43791:SF75">
    <property type="entry name" value="TRANSPORTER, PUTATIVE (AFU_ORTHOLOGUE AFUA_2G00110)-RELATED"/>
    <property type="match status" value="1"/>
</dbReference>
<keyword evidence="5 7" id="KW-0472">Membrane</keyword>
<dbReference type="InterPro" id="IPR011701">
    <property type="entry name" value="MFS"/>
</dbReference>
<feature type="transmembrane region" description="Helical" evidence="7">
    <location>
        <begin position="536"/>
        <end position="556"/>
    </location>
</feature>
<dbReference type="FunFam" id="1.20.1250.20:FF:000018">
    <property type="entry name" value="MFS transporter permease"/>
    <property type="match status" value="1"/>
</dbReference>
<keyword evidence="9" id="KW-1185">Reference proteome</keyword>